<dbReference type="SUPFAM" id="SSF49695">
    <property type="entry name" value="gamma-Crystallin-like"/>
    <property type="match status" value="1"/>
</dbReference>
<protein>
    <submittedName>
        <fullName evidence="2">Crystall_3 domain-containing protein</fullName>
    </submittedName>
</protein>
<feature type="chain" id="PRO_5045707540" evidence="1">
    <location>
        <begin position="25"/>
        <end position="143"/>
    </location>
</feature>
<name>A0ABP1CBV6_9GAMM</name>
<dbReference type="InterPro" id="IPR011024">
    <property type="entry name" value="G_crystallin-like"/>
</dbReference>
<keyword evidence="3" id="KW-1185">Reference proteome</keyword>
<dbReference type="Gene3D" id="2.60.20.10">
    <property type="entry name" value="Crystallins"/>
    <property type="match status" value="1"/>
</dbReference>
<dbReference type="RefSeq" id="WP_348758208.1">
    <property type="nucleotide sequence ID" value="NZ_OZ026884.1"/>
</dbReference>
<gene>
    <name evidence="2" type="ORF">MECH1_V1_2936</name>
</gene>
<evidence type="ECO:0000313" key="2">
    <source>
        <dbReference type="EMBL" id="CAL1241712.1"/>
    </source>
</evidence>
<dbReference type="EMBL" id="OZ026884">
    <property type="protein sequence ID" value="CAL1241712.1"/>
    <property type="molecule type" value="Genomic_DNA"/>
</dbReference>
<reference evidence="2 3" key="1">
    <citation type="submission" date="2024-04" db="EMBL/GenBank/DDBJ databases">
        <authorList>
            <person name="Cremers G."/>
        </authorList>
    </citation>
    <scope>NUCLEOTIDE SEQUENCE [LARGE SCALE GENOMIC DNA]</scope>
    <source>
        <strain evidence="2">MeCH1-AG</strain>
    </source>
</reference>
<keyword evidence="1" id="KW-0732">Signal</keyword>
<feature type="signal peptide" evidence="1">
    <location>
        <begin position="1"/>
        <end position="24"/>
    </location>
</feature>
<proteinExistence type="predicted"/>
<dbReference type="Proteomes" id="UP001497493">
    <property type="component" value="Chromosome"/>
</dbReference>
<sequence length="143" mass="16131">MYSRSTALLLASALLAVSSPIALGKDCWVDVYDQADYQGEHRRIEGPVELPSLKRLGDQDWSNRIESLKVGADAEVIAYRKENFQEDATGPTNHPYEIQSWGGKDLPSYREQELNLGPGKKEHHLGDLNFHRNINSLKVKCRP</sequence>
<evidence type="ECO:0000313" key="3">
    <source>
        <dbReference type="Proteomes" id="UP001497493"/>
    </source>
</evidence>
<organism evidence="2 3">
    <name type="scientific">Candidatus Methylocalor cossyra</name>
    <dbReference type="NCBI Taxonomy" id="3108543"/>
    <lineage>
        <taxon>Bacteria</taxon>
        <taxon>Pseudomonadati</taxon>
        <taxon>Pseudomonadota</taxon>
        <taxon>Gammaproteobacteria</taxon>
        <taxon>Methylococcales</taxon>
        <taxon>Methylococcaceae</taxon>
        <taxon>Candidatus Methylocalor</taxon>
    </lineage>
</organism>
<evidence type="ECO:0000256" key="1">
    <source>
        <dbReference type="SAM" id="SignalP"/>
    </source>
</evidence>
<accession>A0ABP1CBV6</accession>